<dbReference type="Proteomes" id="UP000218165">
    <property type="component" value="Chromosome"/>
</dbReference>
<sequence length="239" mass="25619">MWWGLVLAVVVAPTLVAASMGAGSILDSPMTLFSLSFEIQALIGPLLVVALYVVPISEQFTNGWFLYTRTRQDLRHRLLALTLHSTAIPAAVMMAATLLSALYAFGFGPFGVALPGPSSSDYATFTQLTAASGILYVAVVVMWQGLWAAIFSLVAFGLLLLTGRRAVAFAIPLVLYWVDNAVIGAAGQASFRSVSSINPFTVTQSPIWTAAVPLLWWVGILVMLAALLHHRRGEVTTLL</sequence>
<dbReference type="KEGG" id="brz:CFK38_01555"/>
<feature type="transmembrane region" description="Helical" evidence="1">
    <location>
        <begin position="134"/>
        <end position="160"/>
    </location>
</feature>
<keyword evidence="3" id="KW-1185">Reference proteome</keyword>
<keyword evidence="1" id="KW-1133">Transmembrane helix</keyword>
<dbReference type="AlphaFoldDB" id="A0A291GK50"/>
<feature type="transmembrane region" description="Helical" evidence="1">
    <location>
        <begin position="37"/>
        <end position="57"/>
    </location>
</feature>
<feature type="transmembrane region" description="Helical" evidence="1">
    <location>
        <begin position="167"/>
        <end position="187"/>
    </location>
</feature>
<feature type="transmembrane region" description="Helical" evidence="1">
    <location>
        <begin position="207"/>
        <end position="228"/>
    </location>
</feature>
<organism evidence="2 3">
    <name type="scientific">Brachybacterium vulturis</name>
    <dbReference type="NCBI Taxonomy" id="2017484"/>
    <lineage>
        <taxon>Bacteria</taxon>
        <taxon>Bacillati</taxon>
        <taxon>Actinomycetota</taxon>
        <taxon>Actinomycetes</taxon>
        <taxon>Micrococcales</taxon>
        <taxon>Dermabacteraceae</taxon>
        <taxon>Brachybacterium</taxon>
    </lineage>
</organism>
<reference evidence="3" key="1">
    <citation type="submission" date="2017-09" db="EMBL/GenBank/DDBJ databases">
        <title>Brachybacterium sp. VM2412.</title>
        <authorList>
            <person name="Tak E.J."/>
            <person name="Bae J.-W."/>
        </authorList>
    </citation>
    <scope>NUCLEOTIDE SEQUENCE [LARGE SCALE GENOMIC DNA]</scope>
    <source>
        <strain evidence="3">VM2412</strain>
    </source>
</reference>
<evidence type="ECO:0000313" key="3">
    <source>
        <dbReference type="Proteomes" id="UP000218165"/>
    </source>
</evidence>
<evidence type="ECO:0000256" key="1">
    <source>
        <dbReference type="SAM" id="Phobius"/>
    </source>
</evidence>
<feature type="transmembrane region" description="Helical" evidence="1">
    <location>
        <begin position="78"/>
        <end position="105"/>
    </location>
</feature>
<keyword evidence="1" id="KW-0812">Transmembrane</keyword>
<accession>A0A291GK50</accession>
<keyword evidence="1" id="KW-0472">Membrane</keyword>
<gene>
    <name evidence="2" type="ORF">CFK38_01555</name>
</gene>
<dbReference type="EMBL" id="CP023563">
    <property type="protein sequence ID" value="ATG50354.1"/>
    <property type="molecule type" value="Genomic_DNA"/>
</dbReference>
<evidence type="ECO:0000313" key="2">
    <source>
        <dbReference type="EMBL" id="ATG50354.1"/>
    </source>
</evidence>
<proteinExistence type="predicted"/>
<name>A0A291GK50_9MICO</name>
<protein>
    <submittedName>
        <fullName evidence="2">Uncharacterized protein</fullName>
    </submittedName>
</protein>